<dbReference type="CDD" id="cd08958">
    <property type="entry name" value="FR_SDR_e"/>
    <property type="match status" value="1"/>
</dbReference>
<dbReference type="AlphaFoldDB" id="A0AAV0KXE0"/>
<dbReference type="Gene3D" id="3.40.50.720">
    <property type="entry name" value="NAD(P)-binding Rossmann-like Domain"/>
    <property type="match status" value="3"/>
</dbReference>
<evidence type="ECO:0000256" key="2">
    <source>
        <dbReference type="ARBA" id="ARBA00023002"/>
    </source>
</evidence>
<feature type="domain" description="NAD(P)-binding" evidence="4">
    <location>
        <begin position="398"/>
        <end position="483"/>
    </location>
</feature>
<dbReference type="EMBL" id="CAMGYJ010000005">
    <property type="protein sequence ID" value="CAI0425669.1"/>
    <property type="molecule type" value="Genomic_DNA"/>
</dbReference>
<dbReference type="InterPro" id="IPR050425">
    <property type="entry name" value="NAD(P)_dehydrat-like"/>
</dbReference>
<dbReference type="GO" id="GO:0016616">
    <property type="term" value="F:oxidoreductase activity, acting on the CH-OH group of donors, NAD or NADP as acceptor"/>
    <property type="evidence" value="ECO:0007669"/>
    <property type="project" value="TreeGrafter"/>
</dbReference>
<evidence type="ECO:0000256" key="1">
    <source>
        <dbReference type="ARBA" id="ARBA00022857"/>
    </source>
</evidence>
<dbReference type="Pfam" id="PF16363">
    <property type="entry name" value="GDP_Man_Dehyd"/>
    <property type="match status" value="1"/>
</dbReference>
<dbReference type="InterPro" id="IPR001509">
    <property type="entry name" value="Epimerase_deHydtase"/>
</dbReference>
<organism evidence="5 6">
    <name type="scientific">Linum tenue</name>
    <dbReference type="NCBI Taxonomy" id="586396"/>
    <lineage>
        <taxon>Eukaryota</taxon>
        <taxon>Viridiplantae</taxon>
        <taxon>Streptophyta</taxon>
        <taxon>Embryophyta</taxon>
        <taxon>Tracheophyta</taxon>
        <taxon>Spermatophyta</taxon>
        <taxon>Magnoliopsida</taxon>
        <taxon>eudicotyledons</taxon>
        <taxon>Gunneridae</taxon>
        <taxon>Pentapetalae</taxon>
        <taxon>rosids</taxon>
        <taxon>fabids</taxon>
        <taxon>Malpighiales</taxon>
        <taxon>Linaceae</taxon>
        <taxon>Linum</taxon>
    </lineage>
</organism>
<dbReference type="PANTHER" id="PTHR10366">
    <property type="entry name" value="NAD DEPENDENT EPIMERASE/DEHYDRATASE"/>
    <property type="match status" value="1"/>
</dbReference>
<sequence>MSTGKESVCVTGAGGFLGSWVVHHLLSKNYLVRGTVRDPLDAKNAHLKQLPNASTNLELVKAELLDYPSLLSAIQGCSGVFHVASPVLSSVVLNPQASVEIIEPAVTGTLNVLKACVETKVKRVVVVSSGAAVIMNPAWPSSRPMDESCWSDVEYCRATQRWYQVSKTEAESQAIEYGKATRLDVVTVCPNLIMGPVLQPTRNASTLVLSMALKEGGHDSVENKHWMVVDVRDVAEALVLVYEKPDAEGRYICSAHSVRVKDMVEIVTEKYPDYNRHKKFIEEGQEKKETTSKKLQSLGWSYRALQETVVESVESYKKAGSLLTTWRQEFRLNATWRWRLIRTQNSIRWQAPTKLLQWQLTKWVFKSYREASDIKPRRSLPTLSESDLMSMAKGTVCVTGTGGFLGSWVVHLLLSKNYPVRGTVRDPLDEKYAHLKQLPNASSNLKLVKADLLDYSSLFYAIQGCSGVFHVASPVPSSSVANPQKWYCVSKTEAESKAFEFWKANGLDVVSVCPNLILGPILLATANASTLLLAKLLKEGPDLADNWHHRVVDVRCSRSIGSGVREA</sequence>
<dbReference type="FunFam" id="3.40.50.720:FF:000219">
    <property type="entry name" value="Cinnamoyl-CoA reductase 1"/>
    <property type="match status" value="1"/>
</dbReference>
<protein>
    <submittedName>
        <fullName evidence="5">Uncharacterized protein</fullName>
    </submittedName>
</protein>
<dbReference type="SUPFAM" id="SSF51735">
    <property type="entry name" value="NAD(P)-binding Rossmann-fold domains"/>
    <property type="match status" value="2"/>
</dbReference>
<dbReference type="InterPro" id="IPR016040">
    <property type="entry name" value="NAD(P)-bd_dom"/>
</dbReference>
<dbReference type="Pfam" id="PF01370">
    <property type="entry name" value="Epimerase"/>
    <property type="match status" value="1"/>
</dbReference>
<keyword evidence="1" id="KW-0521">NADP</keyword>
<reference evidence="5" key="1">
    <citation type="submission" date="2022-08" db="EMBL/GenBank/DDBJ databases">
        <authorList>
            <person name="Gutierrez-Valencia J."/>
        </authorList>
    </citation>
    <scope>NUCLEOTIDE SEQUENCE</scope>
</reference>
<accession>A0AAV0KXE0</accession>
<dbReference type="Proteomes" id="UP001154282">
    <property type="component" value="Unassembled WGS sequence"/>
</dbReference>
<keyword evidence="6" id="KW-1185">Reference proteome</keyword>
<evidence type="ECO:0000259" key="3">
    <source>
        <dbReference type="Pfam" id="PF01370"/>
    </source>
</evidence>
<evidence type="ECO:0000313" key="6">
    <source>
        <dbReference type="Proteomes" id="UP001154282"/>
    </source>
</evidence>
<keyword evidence="2" id="KW-0560">Oxidoreductase</keyword>
<gene>
    <name evidence="5" type="ORF">LITE_LOCUS20500</name>
</gene>
<evidence type="ECO:0000259" key="4">
    <source>
        <dbReference type="Pfam" id="PF16363"/>
    </source>
</evidence>
<name>A0AAV0KXE0_9ROSI</name>
<feature type="domain" description="NAD-dependent epimerase/dehydratase" evidence="3">
    <location>
        <begin position="8"/>
        <end position="248"/>
    </location>
</feature>
<comment type="caution">
    <text evidence="5">The sequence shown here is derived from an EMBL/GenBank/DDBJ whole genome shotgun (WGS) entry which is preliminary data.</text>
</comment>
<dbReference type="InterPro" id="IPR036291">
    <property type="entry name" value="NAD(P)-bd_dom_sf"/>
</dbReference>
<evidence type="ECO:0000313" key="5">
    <source>
        <dbReference type="EMBL" id="CAI0425669.1"/>
    </source>
</evidence>
<dbReference type="PANTHER" id="PTHR10366:SF776">
    <property type="entry name" value="NAD(P)-BINDING ROSSMANN-FOLD SUPERFAMILY PROTEIN"/>
    <property type="match status" value="1"/>
</dbReference>
<proteinExistence type="predicted"/>